<comment type="caution">
    <text evidence="5">The sequence shown here is derived from an EMBL/GenBank/DDBJ whole genome shotgun (WGS) entry which is preliminary data.</text>
</comment>
<dbReference type="InterPro" id="IPR009057">
    <property type="entry name" value="Homeodomain-like_sf"/>
</dbReference>
<dbReference type="InterPro" id="IPR011051">
    <property type="entry name" value="RmlC_Cupin_sf"/>
</dbReference>
<dbReference type="InterPro" id="IPR020449">
    <property type="entry name" value="Tscrpt_reg_AraC-type_HTH"/>
</dbReference>
<dbReference type="InterPro" id="IPR018060">
    <property type="entry name" value="HTH_AraC"/>
</dbReference>
<dbReference type="SUPFAM" id="SSF51182">
    <property type="entry name" value="RmlC-like cupins"/>
    <property type="match status" value="1"/>
</dbReference>
<name>A0ABW2XMZ2_9ACTN</name>
<dbReference type="SMART" id="SM00342">
    <property type="entry name" value="HTH_ARAC"/>
    <property type="match status" value="1"/>
</dbReference>
<protein>
    <submittedName>
        <fullName evidence="5">Helix-turn-helix domain-containing protein</fullName>
    </submittedName>
</protein>
<keyword evidence="1" id="KW-0805">Transcription regulation</keyword>
<organism evidence="5 6">
    <name type="scientific">Actinomadura fibrosa</name>
    <dbReference type="NCBI Taxonomy" id="111802"/>
    <lineage>
        <taxon>Bacteria</taxon>
        <taxon>Bacillati</taxon>
        <taxon>Actinomycetota</taxon>
        <taxon>Actinomycetes</taxon>
        <taxon>Streptosporangiales</taxon>
        <taxon>Thermomonosporaceae</taxon>
        <taxon>Actinomadura</taxon>
    </lineage>
</organism>
<keyword evidence="2" id="KW-0238">DNA-binding</keyword>
<dbReference type="InterPro" id="IPR035418">
    <property type="entry name" value="AraC-bd_2"/>
</dbReference>
<dbReference type="Gene3D" id="1.10.10.60">
    <property type="entry name" value="Homeodomain-like"/>
    <property type="match status" value="1"/>
</dbReference>
<evidence type="ECO:0000313" key="5">
    <source>
        <dbReference type="EMBL" id="MFD0687684.1"/>
    </source>
</evidence>
<keyword evidence="6" id="KW-1185">Reference proteome</keyword>
<accession>A0ABW2XMZ2</accession>
<dbReference type="Pfam" id="PF14525">
    <property type="entry name" value="AraC_binding_2"/>
    <property type="match status" value="1"/>
</dbReference>
<dbReference type="SUPFAM" id="SSF46689">
    <property type="entry name" value="Homeodomain-like"/>
    <property type="match status" value="1"/>
</dbReference>
<dbReference type="PANTHER" id="PTHR46796">
    <property type="entry name" value="HTH-TYPE TRANSCRIPTIONAL ACTIVATOR RHAS-RELATED"/>
    <property type="match status" value="1"/>
</dbReference>
<dbReference type="EMBL" id="JBHTGP010000013">
    <property type="protein sequence ID" value="MFD0687684.1"/>
    <property type="molecule type" value="Genomic_DNA"/>
</dbReference>
<dbReference type="Pfam" id="PF12833">
    <property type="entry name" value="HTH_18"/>
    <property type="match status" value="1"/>
</dbReference>
<keyword evidence="3" id="KW-0804">Transcription</keyword>
<evidence type="ECO:0000313" key="6">
    <source>
        <dbReference type="Proteomes" id="UP001597063"/>
    </source>
</evidence>
<evidence type="ECO:0000256" key="2">
    <source>
        <dbReference type="ARBA" id="ARBA00023125"/>
    </source>
</evidence>
<dbReference type="PANTHER" id="PTHR46796:SF6">
    <property type="entry name" value="ARAC SUBFAMILY"/>
    <property type="match status" value="1"/>
</dbReference>
<dbReference type="RefSeq" id="WP_131757177.1">
    <property type="nucleotide sequence ID" value="NZ_CAACUY010000026.1"/>
</dbReference>
<dbReference type="InterPro" id="IPR050204">
    <property type="entry name" value="AraC_XylS_family_regulators"/>
</dbReference>
<reference evidence="6" key="1">
    <citation type="journal article" date="2019" name="Int. J. Syst. Evol. Microbiol.">
        <title>The Global Catalogue of Microorganisms (GCM) 10K type strain sequencing project: providing services to taxonomists for standard genome sequencing and annotation.</title>
        <authorList>
            <consortium name="The Broad Institute Genomics Platform"/>
            <consortium name="The Broad Institute Genome Sequencing Center for Infectious Disease"/>
            <person name="Wu L."/>
            <person name="Ma J."/>
        </authorList>
    </citation>
    <scope>NUCLEOTIDE SEQUENCE [LARGE SCALE GENOMIC DNA]</scope>
    <source>
        <strain evidence="6">JCM 9371</strain>
    </source>
</reference>
<dbReference type="Proteomes" id="UP001597063">
    <property type="component" value="Unassembled WGS sequence"/>
</dbReference>
<sequence>MNVIGTAGMPAAERLAFRREVSAKLWGPCDRRRGSHAEVGFRADSGVSEFGPVQAALVTTAPHAVRCTPDPVRRPEPEVFKLGCVVRGGGLVEQDDRRADLQAGDLILVDTSRPFLGRCAPDAPASLLLLRFPREALPLPARDVRRLNGVRIPGSHGVGALSSQFLLQLAARMDELGPSETARLSALVLDVLTVALAGALDVHGAAPSSTRQGALMAQIRAFMEKNLGDARLTPEAIAVANHISLRYLHKLFQQDGHTVAGWIRERRLEACRRDLTDPRLASRSIGAIAAGWGFSSPAHFSQAFRATYGLSPRQYRTRTPTL</sequence>
<feature type="domain" description="HTH araC/xylS-type" evidence="4">
    <location>
        <begin position="217"/>
        <end position="318"/>
    </location>
</feature>
<evidence type="ECO:0000256" key="3">
    <source>
        <dbReference type="ARBA" id="ARBA00023163"/>
    </source>
</evidence>
<dbReference type="PRINTS" id="PR00032">
    <property type="entry name" value="HTHARAC"/>
</dbReference>
<evidence type="ECO:0000256" key="1">
    <source>
        <dbReference type="ARBA" id="ARBA00023015"/>
    </source>
</evidence>
<evidence type="ECO:0000259" key="4">
    <source>
        <dbReference type="PROSITE" id="PS01124"/>
    </source>
</evidence>
<dbReference type="PROSITE" id="PS01124">
    <property type="entry name" value="HTH_ARAC_FAMILY_2"/>
    <property type="match status" value="1"/>
</dbReference>
<gene>
    <name evidence="5" type="ORF">ACFQZM_24530</name>
</gene>
<proteinExistence type="predicted"/>